<reference evidence="1" key="2">
    <citation type="submission" date="2020-02" db="EMBL/GenBank/DDBJ databases">
        <authorList>
            <person name="Studholme D.J."/>
        </authorList>
    </citation>
    <scope>NUCLEOTIDE SEQUENCE</scope>
    <source>
        <strain evidence="1">00238/432</strain>
    </source>
</reference>
<dbReference type="Proteomes" id="UP000702964">
    <property type="component" value="Unassembled WGS sequence"/>
</dbReference>
<dbReference type="EMBL" id="AOFI03000002">
    <property type="protein sequence ID" value="KAF4325760.1"/>
    <property type="molecule type" value="Genomic_DNA"/>
</dbReference>
<reference evidence="1" key="1">
    <citation type="journal article" date="2015" name="Genom Data">
        <title>Draft genome sequences of Phytophthora kernoviae and Phytophthora ramorum lineage EU2 from Scotland.</title>
        <authorList>
            <person name="Sambles C."/>
            <person name="Schlenzig A."/>
            <person name="O'Neill P."/>
            <person name="Grant M."/>
            <person name="Studholme D.J."/>
        </authorList>
    </citation>
    <scope>NUCLEOTIDE SEQUENCE</scope>
    <source>
        <strain evidence="1">00238/432</strain>
    </source>
</reference>
<accession>A0A8J4WBT8</accession>
<evidence type="ECO:0000313" key="1">
    <source>
        <dbReference type="EMBL" id="KAF4325760.1"/>
    </source>
</evidence>
<organism evidence="1 2">
    <name type="scientific">Phytophthora kernoviae 00238/432</name>
    <dbReference type="NCBI Taxonomy" id="1284355"/>
    <lineage>
        <taxon>Eukaryota</taxon>
        <taxon>Sar</taxon>
        <taxon>Stramenopiles</taxon>
        <taxon>Oomycota</taxon>
        <taxon>Peronosporomycetes</taxon>
        <taxon>Peronosporales</taxon>
        <taxon>Peronosporaceae</taxon>
        <taxon>Phytophthora</taxon>
    </lineage>
</organism>
<evidence type="ECO:0000313" key="2">
    <source>
        <dbReference type="Proteomes" id="UP000702964"/>
    </source>
</evidence>
<dbReference type="AlphaFoldDB" id="A0A8J4WBT8"/>
<proteinExistence type="predicted"/>
<protein>
    <submittedName>
        <fullName evidence="1">Uncharacterized protein</fullName>
    </submittedName>
</protein>
<gene>
    <name evidence="1" type="ORF">G195_000551</name>
</gene>
<sequence length="209" mass="23900">MTSTNSEDLTLQYAQLVQQEDDYVDQLVTCNKLILDAMNIIAKRAGVLHMDTVKQAAYHLHAMEQDLNRKLFEPLGPRLKEQYEDVEVVIGNDMNLTVYGLYNQQQFEEEKNFAVVTFPENHFPGAGFIIDGRPLTGNTQFGAIVVTGDTMDPDMRVDLLQGCLDHLIPQEHMPELIIQRDTRREYVTGLVAVTLESLTYRIQVVEKQW</sequence>
<name>A0A8J4WBT8_9STRA</name>
<comment type="caution">
    <text evidence="1">The sequence shown here is derived from an EMBL/GenBank/DDBJ whole genome shotgun (WGS) entry which is preliminary data.</text>
</comment>
<dbReference type="Gene3D" id="3.30.420.40">
    <property type="match status" value="2"/>
</dbReference>